<evidence type="ECO:0000313" key="2">
    <source>
        <dbReference type="Proteomes" id="UP000009022"/>
    </source>
</evidence>
<dbReference type="OMA" id="YQFVLCR"/>
<dbReference type="PhylomeDB" id="B3S2E8"/>
<dbReference type="PANTHER" id="PTHR28457:SF2">
    <property type="entry name" value="SIMILAR TO 4930578I06RIK PROTEIN"/>
    <property type="match status" value="1"/>
</dbReference>
<protein>
    <submittedName>
        <fullName evidence="1">Uncharacterized protein</fullName>
    </submittedName>
</protein>
<accession>B3S2E8</accession>
<sequence>MDASKKIHVINNQQLKQLADLPKHESRLALAKALHMKEFDEEDDLRSSIIADFHYNNMIYAVDKGLPWSIVNVFVMLAKDILEQSAGKTLPQSLTIFKRKLSEIANCSNKLNIQHLIDHMLQTYYQHYQLYQYVTSENQKEERTKLKLDIEPVLSNPVAFSSGIPLEKWEYNRDISAIEKAERERRDKRTVKRIVAEKQTTKDVNRPFEKYESNDECLTEENIADLIAEAASAYVTAFKDRLIENIEESRENLEYRLSKAARGPPPKSAKISNGRVIKLDAHTKQSLRVKMSVIY</sequence>
<dbReference type="InParanoid" id="B3S2E8"/>
<keyword evidence="2" id="KW-1185">Reference proteome</keyword>
<dbReference type="EMBL" id="DS985247">
    <property type="protein sequence ID" value="EDV23085.1"/>
    <property type="molecule type" value="Genomic_DNA"/>
</dbReference>
<dbReference type="Pfam" id="PF14769">
    <property type="entry name" value="CLAMP"/>
    <property type="match status" value="1"/>
</dbReference>
<dbReference type="OrthoDB" id="6103133at2759"/>
<dbReference type="Proteomes" id="UP000009022">
    <property type="component" value="Unassembled WGS sequence"/>
</dbReference>
<gene>
    <name evidence="1" type="ORF">TRIADDRAFT_57999</name>
</gene>
<dbReference type="AlphaFoldDB" id="B3S2E8"/>
<dbReference type="KEGG" id="tad:TRIADDRAFT_57999"/>
<dbReference type="RefSeq" id="XP_002113995.1">
    <property type="nucleotide sequence ID" value="XM_002113959.1"/>
</dbReference>
<dbReference type="STRING" id="10228.B3S2E8"/>
<dbReference type="CTD" id="6755528"/>
<proteinExistence type="predicted"/>
<evidence type="ECO:0000313" key="1">
    <source>
        <dbReference type="EMBL" id="EDV23085.1"/>
    </source>
</evidence>
<dbReference type="eggNOG" id="ENOG502RYV3">
    <property type="taxonomic scope" value="Eukaryota"/>
</dbReference>
<dbReference type="InterPro" id="IPR032727">
    <property type="entry name" value="CLAMP"/>
</dbReference>
<dbReference type="HOGENOM" id="CLU_081156_0_0_1"/>
<name>B3S2E8_TRIAD</name>
<dbReference type="GeneID" id="6755528"/>
<dbReference type="PANTHER" id="PTHR28457">
    <property type="entry name" value="COILED-COIL DOMAIN-CONTAINING PROTEIN 189"/>
    <property type="match status" value="1"/>
</dbReference>
<reference evidence="1 2" key="1">
    <citation type="journal article" date="2008" name="Nature">
        <title>The Trichoplax genome and the nature of placozoans.</title>
        <authorList>
            <person name="Srivastava M."/>
            <person name="Begovic E."/>
            <person name="Chapman J."/>
            <person name="Putnam N.H."/>
            <person name="Hellsten U."/>
            <person name="Kawashima T."/>
            <person name="Kuo A."/>
            <person name="Mitros T."/>
            <person name="Salamov A."/>
            <person name="Carpenter M.L."/>
            <person name="Signorovitch A.Y."/>
            <person name="Moreno M.A."/>
            <person name="Kamm K."/>
            <person name="Grimwood J."/>
            <person name="Schmutz J."/>
            <person name="Shapiro H."/>
            <person name="Grigoriev I.V."/>
            <person name="Buss L.W."/>
            <person name="Schierwater B."/>
            <person name="Dellaporta S.L."/>
            <person name="Rokhsar D.S."/>
        </authorList>
    </citation>
    <scope>NUCLEOTIDE SEQUENCE [LARGE SCALE GENOMIC DNA]</scope>
    <source>
        <strain evidence="1 2">Grell-BS-1999</strain>
    </source>
</reference>
<dbReference type="FunCoup" id="B3S2E8">
    <property type="interactions" value="1"/>
</dbReference>
<organism evidence="1 2">
    <name type="scientific">Trichoplax adhaerens</name>
    <name type="common">Trichoplax reptans</name>
    <dbReference type="NCBI Taxonomy" id="10228"/>
    <lineage>
        <taxon>Eukaryota</taxon>
        <taxon>Metazoa</taxon>
        <taxon>Placozoa</taxon>
        <taxon>Uniplacotomia</taxon>
        <taxon>Trichoplacea</taxon>
        <taxon>Trichoplacidae</taxon>
        <taxon>Trichoplax</taxon>
    </lineage>
</organism>